<feature type="compositionally biased region" description="Pro residues" evidence="1">
    <location>
        <begin position="103"/>
        <end position="114"/>
    </location>
</feature>
<dbReference type="EMBL" id="LR729416">
    <property type="protein sequence ID" value="VWP01491.1"/>
    <property type="molecule type" value="Genomic_DNA"/>
</dbReference>
<feature type="compositionally biased region" description="Pro residues" evidence="1">
    <location>
        <begin position="81"/>
        <end position="94"/>
    </location>
</feature>
<feature type="compositionally biased region" description="Basic and acidic residues" evidence="1">
    <location>
        <begin position="34"/>
        <end position="44"/>
    </location>
</feature>
<feature type="region of interest" description="Disordered" evidence="1">
    <location>
        <begin position="1"/>
        <end position="120"/>
    </location>
</feature>
<gene>
    <name evidence="2" type="primary">Q9L8R8</name>
</gene>
<reference evidence="2" key="1">
    <citation type="submission" date="2019-10" db="EMBL/GenBank/DDBJ databases">
        <authorList>
            <person name="Nor Muhammad N."/>
        </authorList>
    </citation>
    <scope>NUCLEOTIDE SEQUENCE</scope>
</reference>
<dbReference type="GO" id="GO:0102007">
    <property type="term" value="F:acyl-L-homoserine-lactone lactonohydrolase activity"/>
    <property type="evidence" value="ECO:0007669"/>
    <property type="project" value="UniProtKB-EC"/>
</dbReference>
<proteinExistence type="predicted"/>
<organism evidence="2">
    <name type="scientific">Ganoderma boninense</name>
    <dbReference type="NCBI Taxonomy" id="34458"/>
    <lineage>
        <taxon>Eukaryota</taxon>
        <taxon>Fungi</taxon>
        <taxon>Dikarya</taxon>
        <taxon>Basidiomycota</taxon>
        <taxon>Agaricomycotina</taxon>
        <taxon>Agaricomycetes</taxon>
        <taxon>Polyporales</taxon>
        <taxon>Polyporaceae</taxon>
        <taxon>Ganoderma</taxon>
    </lineage>
</organism>
<evidence type="ECO:0000256" key="1">
    <source>
        <dbReference type="SAM" id="MobiDB-lite"/>
    </source>
</evidence>
<dbReference type="EC" id="3.1.1.81" evidence="2"/>
<keyword evidence="2" id="KW-0378">Hydrolase</keyword>
<protein>
    <submittedName>
        <fullName evidence="2">N-acyl homoserine lactonase (AHL-lactonase) (Acyl-homoserine lactonase) (EC)</fullName>
        <ecNumber evidence="2">3.1.1.81</ecNumber>
    </submittedName>
</protein>
<sequence>MPARTLPDHSLDHPALSPPRFFPRFQPQVLSSHPHRDTHDERFPDYNAYALPMPPHNPRPDQDYAAHSSWSPPLRVYPEPSSIPPHWQPHPPNPSHYRDPRPYVSPPPIQPNPRAPWQTVNPYARVLQVQPFASHPASHTPQGLDP</sequence>
<dbReference type="AlphaFoldDB" id="A0A5K1K669"/>
<name>A0A5K1K669_9APHY</name>
<accession>A0A5K1K669</accession>
<evidence type="ECO:0000313" key="2">
    <source>
        <dbReference type="EMBL" id="VWP01491.1"/>
    </source>
</evidence>
<feature type="compositionally biased region" description="Basic and acidic residues" evidence="1">
    <location>
        <begin position="1"/>
        <end position="12"/>
    </location>
</feature>